<gene>
    <name evidence="1" type="ORF">SDC9_85860</name>
</gene>
<dbReference type="AlphaFoldDB" id="A0A644ZEU8"/>
<comment type="caution">
    <text evidence="1">The sequence shown here is derived from an EMBL/GenBank/DDBJ whole genome shotgun (WGS) entry which is preliminary data.</text>
</comment>
<organism evidence="1">
    <name type="scientific">bioreactor metagenome</name>
    <dbReference type="NCBI Taxonomy" id="1076179"/>
    <lineage>
        <taxon>unclassified sequences</taxon>
        <taxon>metagenomes</taxon>
        <taxon>ecological metagenomes</taxon>
    </lineage>
</organism>
<protein>
    <submittedName>
        <fullName evidence="1">Uncharacterized protein</fullName>
    </submittedName>
</protein>
<name>A0A644ZEU8_9ZZZZ</name>
<evidence type="ECO:0000313" key="1">
    <source>
        <dbReference type="EMBL" id="MPM39227.1"/>
    </source>
</evidence>
<dbReference type="EMBL" id="VSSQ01008568">
    <property type="protein sequence ID" value="MPM39227.1"/>
    <property type="molecule type" value="Genomic_DNA"/>
</dbReference>
<reference evidence="1" key="1">
    <citation type="submission" date="2019-08" db="EMBL/GenBank/DDBJ databases">
        <authorList>
            <person name="Kucharzyk K."/>
            <person name="Murdoch R.W."/>
            <person name="Higgins S."/>
            <person name="Loffler F."/>
        </authorList>
    </citation>
    <scope>NUCLEOTIDE SEQUENCE</scope>
</reference>
<sequence length="93" mass="10242">MAGGENDFALRVLARGDALLLRLLDAVVHGVADNVHQGIADAVHDGFVHLRVLAHQCQPRPLAQLFAHVPHNALHFLEGTQHRHHPQRHGNVL</sequence>
<proteinExistence type="predicted"/>
<accession>A0A644ZEU8</accession>